<dbReference type="EMBL" id="JBHPKH010000077">
    <property type="protein sequence ID" value="MFC1573117.1"/>
    <property type="molecule type" value="Genomic_DNA"/>
</dbReference>
<dbReference type="InterPro" id="IPR025965">
    <property type="entry name" value="FlgD/Vpr_Ig-like"/>
</dbReference>
<dbReference type="Pfam" id="PF02415">
    <property type="entry name" value="Chlam_PMP"/>
    <property type="match status" value="1"/>
</dbReference>
<reference evidence="11 12" key="1">
    <citation type="submission" date="2024-09" db="EMBL/GenBank/DDBJ databases">
        <authorList>
            <person name="D'Angelo T."/>
        </authorList>
    </citation>
    <scope>NUCLEOTIDE SEQUENCE [LARGE SCALE GENOMIC DNA]</scope>
    <source>
        <strain evidence="11">SAG AM-320-E07</strain>
    </source>
</reference>
<dbReference type="InterPro" id="IPR012334">
    <property type="entry name" value="Pectin_lyas_fold"/>
</dbReference>
<evidence type="ECO:0000256" key="8">
    <source>
        <dbReference type="SAM" id="SignalP"/>
    </source>
</evidence>
<dbReference type="PANTHER" id="PTHR11319">
    <property type="entry name" value="G PROTEIN-COUPLED RECEPTOR-RELATED"/>
    <property type="match status" value="1"/>
</dbReference>
<evidence type="ECO:0000256" key="3">
    <source>
        <dbReference type="ARBA" id="ARBA00004613"/>
    </source>
</evidence>
<dbReference type="Gene3D" id="2.160.20.10">
    <property type="entry name" value="Single-stranded right-handed beta-helix, Pectin lyase-like"/>
    <property type="match status" value="2"/>
</dbReference>
<evidence type="ECO:0000256" key="4">
    <source>
        <dbReference type="ARBA" id="ARBA00022525"/>
    </source>
</evidence>
<feature type="chain" id="PRO_5046005354" evidence="8">
    <location>
        <begin position="26"/>
        <end position="756"/>
    </location>
</feature>
<dbReference type="Gene3D" id="2.60.40.4070">
    <property type="match status" value="1"/>
</dbReference>
<keyword evidence="6" id="KW-0472">Membrane</keyword>
<evidence type="ECO:0000256" key="1">
    <source>
        <dbReference type="ARBA" id="ARBA00004196"/>
    </source>
</evidence>
<evidence type="ECO:0000256" key="5">
    <source>
        <dbReference type="ARBA" id="ARBA00022729"/>
    </source>
</evidence>
<comment type="subcellular location">
    <subcellularLocation>
        <location evidence="1">Cell envelope</location>
    </subcellularLocation>
    <subcellularLocation>
        <location evidence="2">Cell outer membrane</location>
    </subcellularLocation>
    <subcellularLocation>
        <location evidence="3">Secreted</location>
    </subcellularLocation>
</comment>
<dbReference type="InterPro" id="IPR003368">
    <property type="entry name" value="POMP_repeat"/>
</dbReference>
<evidence type="ECO:0000256" key="2">
    <source>
        <dbReference type="ARBA" id="ARBA00004442"/>
    </source>
</evidence>
<dbReference type="Pfam" id="PF13229">
    <property type="entry name" value="Beta_helix"/>
    <property type="match status" value="1"/>
</dbReference>
<keyword evidence="12" id="KW-1185">Reference proteome</keyword>
<dbReference type="Proteomes" id="UP001593833">
    <property type="component" value="Unassembled WGS sequence"/>
</dbReference>
<organism evidence="11 12">
    <name type="scientific">Eiseniibacteriota bacterium</name>
    <dbReference type="NCBI Taxonomy" id="2212470"/>
    <lineage>
        <taxon>Bacteria</taxon>
        <taxon>Candidatus Eiseniibacteriota</taxon>
    </lineage>
</organism>
<sequence length="756" mass="79960">MKTQHVWLYLGLCILCAVLTPSSVAARSWYILPDGTGDAPTIQAGIDSTAVGDTVLVGCGTYNEHDIVMRPGITLRSETGEADCVTIDAQELGRVFYCEDFDSTTSLEGLTITGGRATSPGMESPYRGGGMYCKRSSLRLDRCSLLDNDASVGGGTGAGGGICCDSSSMTLSECDFSDNYTDGPGGAIYGEESSLVVTGCNVFGNWGYGAGIACLGSSLEVTGSDLTGNHAGPPGGGAIYSYASAFTVIACSIVNNHALGGNDMGGGIYSDYSEATIMDSEFLGNIAYRGGGVQLEHSYGITITNCLFVDNLATVGPGGAIFCYDSDPIIAGCTLAGNGAAGGGGGIYCMHYSFPQLENTIIAFSTTGEAVYCEDPEPSHPTLTCCNVYGSAGGDWVGCIADQGGLNGNFSADPRFCDMEAGDFRLASCSPCIHGECGQIGAFGQGCWCEEPRIAGISDIGNDQGRQVRIRWLRSLYDAEGEPVITGYGIYRRQDEYLRGGRIDGWDYLNTVPATADSAYQLVVPTLCDSTADGGICWSVFFIRALTSDPPVYYQSAPDSGYSIDNLAPEPPENLRFEWPLLAWDEAVAEDFDYFSVYGSDSPDFAETAELIGYTSELSMDIRHTGYLYYHVTARDFAGNEGEAVSIGVDWAGLDNEDGQGHIPGKFGLHPSNPNPSGTGVLVSFDLPVEADVTLTILDAAGRSVARLADGRFMPGSHSVLWPCRDEAGRPVSPGVYFCRMEAPEFNETRKLLIAK</sequence>
<comment type="caution">
    <text evidence="11">The sequence shown here is derived from an EMBL/GenBank/DDBJ whole genome shotgun (WGS) entry which is preliminary data.</text>
</comment>
<protein>
    <submittedName>
        <fullName evidence="11">Right-handed parallel beta-helix repeat-containing protein</fullName>
    </submittedName>
</protein>
<feature type="domain" description="FlgD/Vpr Ig-like" evidence="10">
    <location>
        <begin position="683"/>
        <end position="743"/>
    </location>
</feature>
<evidence type="ECO:0000256" key="7">
    <source>
        <dbReference type="ARBA" id="ARBA00023237"/>
    </source>
</evidence>
<proteinExistence type="predicted"/>
<keyword evidence="7" id="KW-0998">Cell outer membrane</keyword>
<keyword evidence="5 8" id="KW-0732">Signal</keyword>
<dbReference type="PANTHER" id="PTHR11319:SF35">
    <property type="entry name" value="OUTER MEMBRANE PROTEIN PMPC-RELATED"/>
    <property type="match status" value="1"/>
</dbReference>
<keyword evidence="4" id="KW-0964">Secreted</keyword>
<feature type="signal peptide" evidence="8">
    <location>
        <begin position="1"/>
        <end position="25"/>
    </location>
</feature>
<dbReference type="SMART" id="SM00710">
    <property type="entry name" value="PbH1"/>
    <property type="match status" value="5"/>
</dbReference>
<accession>A0ABV6YLC0</accession>
<evidence type="ECO:0000313" key="11">
    <source>
        <dbReference type="EMBL" id="MFC1573117.1"/>
    </source>
</evidence>
<feature type="domain" description="Right handed beta helix" evidence="9">
    <location>
        <begin position="226"/>
        <end position="360"/>
    </location>
</feature>
<dbReference type="SUPFAM" id="SSF51126">
    <property type="entry name" value="Pectin lyase-like"/>
    <property type="match status" value="1"/>
</dbReference>
<name>A0ABV6YLC0_UNCEI</name>
<evidence type="ECO:0000259" key="10">
    <source>
        <dbReference type="Pfam" id="PF13860"/>
    </source>
</evidence>
<evidence type="ECO:0000259" key="9">
    <source>
        <dbReference type="Pfam" id="PF13229"/>
    </source>
</evidence>
<dbReference type="InterPro" id="IPR011050">
    <property type="entry name" value="Pectin_lyase_fold/virulence"/>
</dbReference>
<evidence type="ECO:0000256" key="6">
    <source>
        <dbReference type="ARBA" id="ARBA00023136"/>
    </source>
</evidence>
<dbReference type="InterPro" id="IPR006626">
    <property type="entry name" value="PbH1"/>
</dbReference>
<evidence type="ECO:0000313" key="12">
    <source>
        <dbReference type="Proteomes" id="UP001593833"/>
    </source>
</evidence>
<gene>
    <name evidence="11" type="ORF">ACFL6M_05905</name>
</gene>
<dbReference type="InterPro" id="IPR039448">
    <property type="entry name" value="Beta_helix"/>
</dbReference>
<dbReference type="Pfam" id="PF13860">
    <property type="entry name" value="FlgD_ig"/>
    <property type="match status" value="1"/>
</dbReference>